<keyword evidence="1" id="KW-0732">Signal</keyword>
<dbReference type="OrthoDB" id="6332843at2"/>
<evidence type="ECO:0000313" key="3">
    <source>
        <dbReference type="Proteomes" id="UP000239007"/>
    </source>
</evidence>
<proteinExistence type="predicted"/>
<feature type="signal peptide" evidence="1">
    <location>
        <begin position="1"/>
        <end position="27"/>
    </location>
</feature>
<evidence type="ECO:0008006" key="4">
    <source>
        <dbReference type="Google" id="ProtNLM"/>
    </source>
</evidence>
<dbReference type="AlphaFoldDB" id="A0A2S7UXL0"/>
<dbReference type="Pfam" id="PF12514">
    <property type="entry name" value="DUF3718"/>
    <property type="match status" value="1"/>
</dbReference>
<gene>
    <name evidence="2" type="ORF">BTO11_13200</name>
</gene>
<name>A0A2S7UXL0_9GAMM</name>
<organism evidence="2 3">
    <name type="scientific">Psychrosphaera saromensis</name>
    <dbReference type="NCBI Taxonomy" id="716813"/>
    <lineage>
        <taxon>Bacteria</taxon>
        <taxon>Pseudomonadati</taxon>
        <taxon>Pseudomonadota</taxon>
        <taxon>Gammaproteobacteria</taxon>
        <taxon>Alteromonadales</taxon>
        <taxon>Pseudoalteromonadaceae</taxon>
        <taxon>Psychrosphaera</taxon>
    </lineage>
</organism>
<dbReference type="EMBL" id="MSCH01000003">
    <property type="protein sequence ID" value="PQJ54509.1"/>
    <property type="molecule type" value="Genomic_DNA"/>
</dbReference>
<keyword evidence="3" id="KW-1185">Reference proteome</keyword>
<protein>
    <recommendedName>
        <fullName evidence="4">DUF3718 domain-containing protein</fullName>
    </recommendedName>
</protein>
<dbReference type="InterPro" id="IPR022193">
    <property type="entry name" value="DUF3718"/>
</dbReference>
<evidence type="ECO:0000313" key="2">
    <source>
        <dbReference type="EMBL" id="PQJ54509.1"/>
    </source>
</evidence>
<comment type="caution">
    <text evidence="2">The sequence shown here is derived from an EMBL/GenBank/DDBJ whole genome shotgun (WGS) entry which is preliminary data.</text>
</comment>
<evidence type="ECO:0000256" key="1">
    <source>
        <dbReference type="SAM" id="SignalP"/>
    </source>
</evidence>
<reference evidence="2 3" key="1">
    <citation type="submission" date="2016-12" db="EMBL/GenBank/DDBJ databases">
        <title>Diversity of luminous bacteria.</title>
        <authorList>
            <person name="Yoshizawa S."/>
            <person name="Kogure K."/>
        </authorList>
    </citation>
    <scope>NUCLEOTIDE SEQUENCE [LARGE SCALE GENOMIC DNA]</scope>
    <source>
        <strain evidence="2 3">SA4-48</strain>
    </source>
</reference>
<dbReference type="RefSeq" id="WP_105053029.1">
    <property type="nucleotide sequence ID" value="NZ_BMYG01000001.1"/>
</dbReference>
<accession>A0A2S7UXL0</accession>
<feature type="chain" id="PRO_5015691444" description="DUF3718 domain-containing protein" evidence="1">
    <location>
        <begin position="28"/>
        <end position="114"/>
    </location>
</feature>
<dbReference type="Proteomes" id="UP000239007">
    <property type="component" value="Unassembled WGS sequence"/>
</dbReference>
<sequence>MNTLTQKMTKTLTIIVLTLSTIGMANAASKVVAADDYVTSKICSAAAGKSKIQLHKVIKESGLSKKYIAEKVTCNNQNILAFVQEFGDSPEKMNNALTNGRFNTQVNITDLAAN</sequence>